<reference evidence="2" key="1">
    <citation type="journal article" date="2007" name="PLoS ONE">
        <title>The first genome sequence of an elite grapevine cultivar (Pinot noir Vitis vinifera L.): coping with a highly heterozygous genome.</title>
        <authorList>
            <person name="Velasco R."/>
            <person name="Zharkikh A."/>
            <person name="Troggio M."/>
            <person name="Cartwright D.A."/>
            <person name="Cestaro A."/>
            <person name="Pruss D."/>
            <person name="Pindo M."/>
            <person name="FitzGerald L.M."/>
            <person name="Vezzulli S."/>
            <person name="Reid J."/>
            <person name="Malacarne G."/>
            <person name="Iliev D."/>
            <person name="Coppola G."/>
            <person name="Wardell B."/>
            <person name="Micheletti D."/>
            <person name="Macalma T."/>
            <person name="Facci M."/>
            <person name="Mitchell J.T."/>
            <person name="Perazzolli M."/>
            <person name="Eldredge G."/>
            <person name="Gatto P."/>
            <person name="Oyzerski R."/>
            <person name="Moretto M."/>
            <person name="Gutin N."/>
            <person name="Stefanini M."/>
            <person name="Chen Y."/>
            <person name="Segala C."/>
            <person name="Davenport C."/>
            <person name="Dematte L."/>
            <person name="Mraz A."/>
            <person name="Battilana J."/>
            <person name="Stormo K."/>
            <person name="Costa F."/>
            <person name="Tao Q."/>
            <person name="Si-Ammour A."/>
            <person name="Harkins T."/>
            <person name="Lackey A."/>
            <person name="Perbost C."/>
            <person name="Taillon B."/>
            <person name="Stella A."/>
            <person name="Solovyev V."/>
            <person name="Fawcett J.A."/>
            <person name="Sterck L."/>
            <person name="Vandepoele K."/>
            <person name="Grando S.M."/>
            <person name="Toppo S."/>
            <person name="Moser C."/>
            <person name="Lanchbury J."/>
            <person name="Bogden R."/>
            <person name="Skolnick M."/>
            <person name="Sgaramella V."/>
            <person name="Bhatnagar S.K."/>
            <person name="Fontana P."/>
            <person name="Gutin A."/>
            <person name="Van de Peer Y."/>
            <person name="Salamini F."/>
            <person name="Viola R."/>
        </authorList>
    </citation>
    <scope>NUCLEOTIDE SEQUENCE</scope>
</reference>
<protein>
    <recommendedName>
        <fullName evidence="1">Reverse transcriptase Ty1/copia-type domain-containing protein</fullName>
    </recommendedName>
</protein>
<dbReference type="EMBL" id="AM450688">
    <property type="protein sequence ID" value="CAN61108.1"/>
    <property type="molecule type" value="Genomic_DNA"/>
</dbReference>
<sequence>MGSCSSTSSCHIISSKWVYRIKKKTNGEIDQFKAQLVAKGYSQQLGIDYTETFSPVVKATTIRTILSIATSSHWPVRQLDILNAFLRGFIDSDIYMEQPIGFHDSSHPDYVCKLSKSFDWGGCPDDRRSTNGYAVYLGKNLISWTSKKQLTIAWSSTESEYCALANSTVEIMWLRSLLSELGFSSSNPATLWCDNVGAIYLCSNLVFHARTKHIELDYHFIQEQVQQHNIQMLSVLKYEQKGLTKILCDNKSTIALTKNPMFHDRSKHISIKFHYIRELVKKQEIKLEYCRSEDQVVDIFTKPLKIDVFKKLKMMLGVIDFTIRIKENR</sequence>
<accession>A5B8V7</accession>
<dbReference type="PANTHER" id="PTHR11439:SF467">
    <property type="entry name" value="INTEGRASE CATALYTIC DOMAIN-CONTAINING PROTEIN"/>
    <property type="match status" value="1"/>
</dbReference>
<dbReference type="PANTHER" id="PTHR11439">
    <property type="entry name" value="GAG-POL-RELATED RETROTRANSPOSON"/>
    <property type="match status" value="1"/>
</dbReference>
<gene>
    <name evidence="2" type="ORF">VITISV_011301</name>
</gene>
<dbReference type="CDD" id="cd09272">
    <property type="entry name" value="RNase_HI_RT_Ty1"/>
    <property type="match status" value="1"/>
</dbReference>
<dbReference type="Pfam" id="PF07727">
    <property type="entry name" value="RVT_2"/>
    <property type="match status" value="1"/>
</dbReference>
<dbReference type="InterPro" id="IPR043502">
    <property type="entry name" value="DNA/RNA_pol_sf"/>
</dbReference>
<proteinExistence type="predicted"/>
<evidence type="ECO:0000259" key="1">
    <source>
        <dbReference type="Pfam" id="PF07727"/>
    </source>
</evidence>
<dbReference type="SUPFAM" id="SSF56672">
    <property type="entry name" value="DNA/RNA polymerases"/>
    <property type="match status" value="1"/>
</dbReference>
<feature type="domain" description="Reverse transcriptase Ty1/copia-type" evidence="1">
    <location>
        <begin position="10"/>
        <end position="118"/>
    </location>
</feature>
<name>A5B8V7_VITVI</name>
<dbReference type="InterPro" id="IPR013103">
    <property type="entry name" value="RVT_2"/>
</dbReference>
<dbReference type="AlphaFoldDB" id="A5B8V7"/>
<organism evidence="2">
    <name type="scientific">Vitis vinifera</name>
    <name type="common">Grape</name>
    <dbReference type="NCBI Taxonomy" id="29760"/>
    <lineage>
        <taxon>Eukaryota</taxon>
        <taxon>Viridiplantae</taxon>
        <taxon>Streptophyta</taxon>
        <taxon>Embryophyta</taxon>
        <taxon>Tracheophyta</taxon>
        <taxon>Spermatophyta</taxon>
        <taxon>Magnoliopsida</taxon>
        <taxon>eudicotyledons</taxon>
        <taxon>Gunneridae</taxon>
        <taxon>Pentapetalae</taxon>
        <taxon>rosids</taxon>
        <taxon>Vitales</taxon>
        <taxon>Vitaceae</taxon>
        <taxon>Viteae</taxon>
        <taxon>Vitis</taxon>
    </lineage>
</organism>
<evidence type="ECO:0000313" key="2">
    <source>
        <dbReference type="EMBL" id="CAN61108.1"/>
    </source>
</evidence>